<proteinExistence type="predicted"/>
<dbReference type="RefSeq" id="WP_241912785.1">
    <property type="nucleotide sequence ID" value="NZ_CP093326.1"/>
</dbReference>
<sequence>MHIIVTVRHERISDTGRIAEQLAAQGMKIEGVLSTVGVITGSVKAEELMAVRKIDGVESIDEDRSMGLPPPNSDVQ</sequence>
<protein>
    <recommendedName>
        <fullName evidence="3">Ketohydroxyglutarate aldolase</fullName>
    </recommendedName>
</protein>
<gene>
    <name evidence="1" type="ORF">MNQ99_09580</name>
</gene>
<dbReference type="Proteomes" id="UP000829069">
    <property type="component" value="Chromosome"/>
</dbReference>
<name>A0ABY3W2J1_9MICC</name>
<evidence type="ECO:0000313" key="2">
    <source>
        <dbReference type="Proteomes" id="UP000829069"/>
    </source>
</evidence>
<organism evidence="1 2">
    <name type="scientific">Arthrobacter sulfonylureivorans</name>
    <dbReference type="NCBI Taxonomy" id="2486855"/>
    <lineage>
        <taxon>Bacteria</taxon>
        <taxon>Bacillati</taxon>
        <taxon>Actinomycetota</taxon>
        <taxon>Actinomycetes</taxon>
        <taxon>Micrococcales</taxon>
        <taxon>Micrococcaceae</taxon>
        <taxon>Arthrobacter</taxon>
    </lineage>
</organism>
<dbReference type="EMBL" id="CP093326">
    <property type="protein sequence ID" value="UNK44264.1"/>
    <property type="molecule type" value="Genomic_DNA"/>
</dbReference>
<reference evidence="1 2" key="1">
    <citation type="submission" date="2022-03" db="EMBL/GenBank/DDBJ databases">
        <title>Isotopic signatures of nitrous oxide derived from detoxification processes.</title>
        <authorList>
            <person name="Behrendt U."/>
            <person name="Buchen C."/>
            <person name="Well R."/>
            <person name="Ulrich A."/>
            <person name="Rohe L."/>
            <person name="Kolb S."/>
            <person name="Schloter M."/>
            <person name="Horn M.A."/>
            <person name="Augustin J."/>
        </authorList>
    </citation>
    <scope>NUCLEOTIDE SEQUENCE [LARGE SCALE GENOMIC DNA]</scope>
    <source>
        <strain evidence="1 2">S4-C24</strain>
    </source>
</reference>
<keyword evidence="2" id="KW-1185">Reference proteome</keyword>
<accession>A0ABY3W2J1</accession>
<evidence type="ECO:0000313" key="1">
    <source>
        <dbReference type="EMBL" id="UNK44264.1"/>
    </source>
</evidence>
<evidence type="ECO:0008006" key="3">
    <source>
        <dbReference type="Google" id="ProtNLM"/>
    </source>
</evidence>